<feature type="domain" description="Transketolase N-terminal" evidence="4">
    <location>
        <begin position="12"/>
        <end position="215"/>
    </location>
</feature>
<evidence type="ECO:0000259" key="4">
    <source>
        <dbReference type="Pfam" id="PF00456"/>
    </source>
</evidence>
<dbReference type="Gene3D" id="3.40.50.970">
    <property type="match status" value="1"/>
</dbReference>
<dbReference type="Pfam" id="PF00456">
    <property type="entry name" value="Transketolase_N"/>
    <property type="match status" value="1"/>
</dbReference>
<proteinExistence type="inferred from homology"/>
<gene>
    <name evidence="5" type="ORF">B9Q13_02480</name>
</gene>
<dbReference type="PANTHER" id="PTHR47514:SF1">
    <property type="entry name" value="TRANSKETOLASE N-TERMINAL SECTION-RELATED"/>
    <property type="match status" value="1"/>
</dbReference>
<comment type="similarity">
    <text evidence="2">Belongs to the transketolase family.</text>
</comment>
<dbReference type="InterPro" id="IPR005474">
    <property type="entry name" value="Transketolase_N"/>
</dbReference>
<comment type="cofactor">
    <cofactor evidence="1">
        <name>thiamine diphosphate</name>
        <dbReference type="ChEBI" id="CHEBI:58937"/>
    </cofactor>
</comment>
<evidence type="ECO:0000313" key="5">
    <source>
        <dbReference type="EMBL" id="PSO05216.1"/>
    </source>
</evidence>
<accession>A0A2R6C383</accession>
<name>A0A2R6C383_9ARCH</name>
<dbReference type="GO" id="GO:0006082">
    <property type="term" value="P:organic acid metabolic process"/>
    <property type="evidence" value="ECO:0007669"/>
    <property type="project" value="UniProtKB-ARBA"/>
</dbReference>
<organism evidence="5 6">
    <name type="scientific">Candidatus Marsarchaeota G2 archaeon ECH_B_SAG-G16</name>
    <dbReference type="NCBI Taxonomy" id="1978167"/>
    <lineage>
        <taxon>Archaea</taxon>
        <taxon>Candidatus Marsarchaeota</taxon>
        <taxon>Candidatus Marsarchaeota group 2</taxon>
    </lineage>
</organism>
<dbReference type="CDD" id="cd02012">
    <property type="entry name" value="TPP_TK"/>
    <property type="match status" value="1"/>
</dbReference>
<reference evidence="5 6" key="1">
    <citation type="submission" date="2017-04" db="EMBL/GenBank/DDBJ databases">
        <title>Novel microbial lineages endemic to geothermal iron-oxide mats fill important gaps in the evolutionary history of Archaea.</title>
        <authorList>
            <person name="Jay Z.J."/>
            <person name="Beam J.P."/>
            <person name="Dlakic M."/>
            <person name="Rusch D.B."/>
            <person name="Kozubal M.A."/>
            <person name="Inskeep W.P."/>
        </authorList>
    </citation>
    <scope>NUCLEOTIDE SEQUENCE [LARGE SCALE GENOMIC DNA]</scope>
    <source>
        <strain evidence="5">ECH_B_SAG-G16</strain>
    </source>
</reference>
<dbReference type="SUPFAM" id="SSF52518">
    <property type="entry name" value="Thiamin diphosphate-binding fold (THDP-binding)"/>
    <property type="match status" value="1"/>
</dbReference>
<evidence type="ECO:0000256" key="3">
    <source>
        <dbReference type="ARBA" id="ARBA00023052"/>
    </source>
</evidence>
<evidence type="ECO:0000313" key="6">
    <source>
        <dbReference type="Proteomes" id="UP000241886"/>
    </source>
</evidence>
<dbReference type="AlphaFoldDB" id="A0A2R6C383"/>
<sequence length="218" mass="24220">MPKKELEQISSEIREDILMMLSEAGSGHPGGSLSAVEIVVTLYFVKMRHDPRNPYWPQRDRFLLSKGHAAPLLYAVLAKCGYFPREELKTLRKLGSRLQGHPDPTKLPGVEIPGGPEGIGLSEGIGMALAAKLDKLDSRIYVLLGDGELNEGEIWEAAMCAAKYKLDNIVAIVDRNGIQQDGLTEEIMPIEPVAAKWKAFNWNVFEIDGYDFDQIIDI</sequence>
<dbReference type="EMBL" id="NEXO01000037">
    <property type="protein sequence ID" value="PSO05216.1"/>
    <property type="molecule type" value="Genomic_DNA"/>
</dbReference>
<dbReference type="GO" id="GO:0044272">
    <property type="term" value="P:sulfur compound biosynthetic process"/>
    <property type="evidence" value="ECO:0007669"/>
    <property type="project" value="UniProtKB-ARBA"/>
</dbReference>
<keyword evidence="3" id="KW-0786">Thiamine pyrophosphate</keyword>
<protein>
    <submittedName>
        <fullName evidence="5">Transketolase</fullName>
    </submittedName>
</protein>
<comment type="caution">
    <text evidence="5">The sequence shown here is derived from an EMBL/GenBank/DDBJ whole genome shotgun (WGS) entry which is preliminary data.</text>
</comment>
<dbReference type="PANTHER" id="PTHR47514">
    <property type="entry name" value="TRANSKETOLASE N-TERMINAL SECTION-RELATED"/>
    <property type="match status" value="1"/>
</dbReference>
<dbReference type="InterPro" id="IPR029061">
    <property type="entry name" value="THDP-binding"/>
</dbReference>
<evidence type="ECO:0000256" key="1">
    <source>
        <dbReference type="ARBA" id="ARBA00001964"/>
    </source>
</evidence>
<dbReference type="Proteomes" id="UP000241886">
    <property type="component" value="Unassembled WGS sequence"/>
</dbReference>
<evidence type="ECO:0000256" key="2">
    <source>
        <dbReference type="ARBA" id="ARBA00007131"/>
    </source>
</evidence>